<dbReference type="AlphaFoldDB" id="A0A5J5BS60"/>
<evidence type="ECO:0000313" key="3">
    <source>
        <dbReference type="Proteomes" id="UP000325577"/>
    </source>
</evidence>
<dbReference type="OrthoDB" id="591557at2759"/>
<name>A0A5J5BS60_9ASTE</name>
<reference evidence="2 3" key="1">
    <citation type="submission" date="2019-09" db="EMBL/GenBank/DDBJ databases">
        <title>A chromosome-level genome assembly of the Chinese tupelo Nyssa sinensis.</title>
        <authorList>
            <person name="Yang X."/>
            <person name="Kang M."/>
            <person name="Yang Y."/>
            <person name="Xiong H."/>
            <person name="Wang M."/>
            <person name="Zhang Z."/>
            <person name="Wang Z."/>
            <person name="Wu H."/>
            <person name="Ma T."/>
            <person name="Liu J."/>
            <person name="Xi Z."/>
        </authorList>
    </citation>
    <scope>NUCLEOTIDE SEQUENCE [LARGE SCALE GENOMIC DNA]</scope>
    <source>
        <strain evidence="2">J267</strain>
        <tissue evidence="2">Leaf</tissue>
    </source>
</reference>
<gene>
    <name evidence="2" type="ORF">F0562_022579</name>
</gene>
<protein>
    <recommendedName>
        <fullName evidence="1">F-box associated beta-propeller type 1 domain-containing protein</fullName>
    </recommendedName>
</protein>
<organism evidence="2 3">
    <name type="scientific">Nyssa sinensis</name>
    <dbReference type="NCBI Taxonomy" id="561372"/>
    <lineage>
        <taxon>Eukaryota</taxon>
        <taxon>Viridiplantae</taxon>
        <taxon>Streptophyta</taxon>
        <taxon>Embryophyta</taxon>
        <taxon>Tracheophyta</taxon>
        <taxon>Spermatophyta</taxon>
        <taxon>Magnoliopsida</taxon>
        <taxon>eudicotyledons</taxon>
        <taxon>Gunneridae</taxon>
        <taxon>Pentapetalae</taxon>
        <taxon>asterids</taxon>
        <taxon>Cornales</taxon>
        <taxon>Nyssaceae</taxon>
        <taxon>Nyssa</taxon>
    </lineage>
</organism>
<sequence>MAASVSLGVGSLVWAEDSDTAWIVGSCNGLICIAIEEYDIFIWNPFSRKSKRLPNSGRRMWYGCFMIYGFGYDDSTDDYKIVGIYCVVGNVGLYETEVKIYTLRTDFWKRIQDFPHGNSGKYANGALYWAVSFDAGSSYSWVIVSFDLAKEIYGEVAQPNYGGCPQPVLKWKPI</sequence>
<accession>A0A5J5BS60</accession>
<dbReference type="InterPro" id="IPR050796">
    <property type="entry name" value="SCF_F-box_component"/>
</dbReference>
<dbReference type="InterPro" id="IPR006527">
    <property type="entry name" value="F-box-assoc_dom_typ1"/>
</dbReference>
<evidence type="ECO:0000313" key="2">
    <source>
        <dbReference type="EMBL" id="KAA8544562.1"/>
    </source>
</evidence>
<dbReference type="InterPro" id="IPR017451">
    <property type="entry name" value="F-box-assoc_interact_dom"/>
</dbReference>
<feature type="domain" description="F-box associated beta-propeller type 1" evidence="1">
    <location>
        <begin position="24"/>
        <end position="159"/>
    </location>
</feature>
<dbReference type="PANTHER" id="PTHR31672:SF13">
    <property type="entry name" value="F-BOX PROTEIN CPR30-LIKE"/>
    <property type="match status" value="1"/>
</dbReference>
<proteinExistence type="predicted"/>
<keyword evidence="3" id="KW-1185">Reference proteome</keyword>
<dbReference type="Pfam" id="PF07734">
    <property type="entry name" value="FBA_1"/>
    <property type="match status" value="1"/>
</dbReference>
<dbReference type="EMBL" id="CM018034">
    <property type="protein sequence ID" value="KAA8544562.1"/>
    <property type="molecule type" value="Genomic_DNA"/>
</dbReference>
<dbReference type="PANTHER" id="PTHR31672">
    <property type="entry name" value="BNACNNG10540D PROTEIN"/>
    <property type="match status" value="1"/>
</dbReference>
<evidence type="ECO:0000259" key="1">
    <source>
        <dbReference type="Pfam" id="PF07734"/>
    </source>
</evidence>
<dbReference type="NCBIfam" id="TIGR01640">
    <property type="entry name" value="F_box_assoc_1"/>
    <property type="match status" value="1"/>
</dbReference>
<dbReference type="Proteomes" id="UP000325577">
    <property type="component" value="Linkage Group LG11"/>
</dbReference>